<comment type="caution">
    <text evidence="2">The sequence shown here is derived from an EMBL/GenBank/DDBJ whole genome shotgun (WGS) entry which is preliminary data.</text>
</comment>
<proteinExistence type="predicted"/>
<reference evidence="2 3" key="1">
    <citation type="submission" date="2015-10" db="EMBL/GenBank/DDBJ databases">
        <title>Butyribacter intestini gen. nov., sp. nov., a butyric acid-producing bacterium of the family Lachnospiraceae isolated from the human faeces.</title>
        <authorList>
            <person name="Zou Y."/>
            <person name="Xue W."/>
            <person name="Luo G."/>
            <person name="Lv M."/>
        </authorList>
    </citation>
    <scope>NUCLEOTIDE SEQUENCE [LARGE SCALE GENOMIC DNA]</scope>
    <source>
        <strain evidence="2 3">TF01-11</strain>
    </source>
</reference>
<dbReference type="EMBL" id="LLKB01000001">
    <property type="protein sequence ID" value="KQC86033.1"/>
    <property type="molecule type" value="Genomic_DNA"/>
</dbReference>
<dbReference type="RefSeq" id="WP_055941212.1">
    <property type="nucleotide sequence ID" value="NZ_LLKB01000001.1"/>
</dbReference>
<protein>
    <recommendedName>
        <fullName evidence="4">Phage portal protein</fullName>
    </recommendedName>
</protein>
<evidence type="ECO:0008006" key="4">
    <source>
        <dbReference type="Google" id="ProtNLM"/>
    </source>
</evidence>
<dbReference type="Proteomes" id="UP000050833">
    <property type="component" value="Unassembled WGS sequence"/>
</dbReference>
<evidence type="ECO:0000256" key="1">
    <source>
        <dbReference type="SAM" id="MobiDB-lite"/>
    </source>
</evidence>
<dbReference type="InterPro" id="IPR021145">
    <property type="entry name" value="Portal_protein_SPP1_Gp6-like"/>
</dbReference>
<accession>A0AAW3JT44</accession>
<name>A0AAW3JT44_9FIRM</name>
<sequence>MEAEETMELFGRKRIYTDEIVIDETNILSVLNDALITHMENYNAIAYLLKYEKGYQPLQRKKTVRPEIDVKVVDNVANEITEFKLGYNWGNPIIYVQHGNNDLSGNDSNSDDNAVSMLSEMFREEGKASLDQELARYIEICGIGYRFIRIKPDYDGGSVFQMATLNPMFAFIVYSNDAFKRPMMACTFRITKSGARYYTCYTKDAVFEIQDAVKIINGKERVDEKGKRIIRNGKGGEINPLGIIPIIEYNRSHDRTGCFERQISDMDNLNILVSDFTNDVAQTTQAVWWANDIELPKDENGKTKKVQAGQWILSKTTGAGNKPQIQSLAFIYDYNGILEDIKYRRDVILQKCDVPLRSEPGGGSTGTAMSMSSGWSDADCAANKECQIIEASEMQMLRVIKKIIELSTDIPEDSPLKSLKISDIDIKFVRNKNYDMATKANTFATYVSHGVHGRHAMQLADIGGDIEQIWLDSKDGVEKYQKSVYDKQTTTANDIGKVPYNISQTEEDKTDRIQQDESDQNKNSPILSN</sequence>
<dbReference type="AlphaFoldDB" id="A0AAW3JT44"/>
<organism evidence="2 3">
    <name type="scientific">Butyribacter intestini</name>
    <dbReference type="NCBI Taxonomy" id="1703332"/>
    <lineage>
        <taxon>Bacteria</taxon>
        <taxon>Bacillati</taxon>
        <taxon>Bacillota</taxon>
        <taxon>Clostridia</taxon>
        <taxon>Lachnospirales</taxon>
        <taxon>Lachnospiraceae</taxon>
        <taxon>Butyribacter</taxon>
    </lineage>
</organism>
<feature type="compositionally biased region" description="Basic and acidic residues" evidence="1">
    <location>
        <begin position="506"/>
        <end position="515"/>
    </location>
</feature>
<feature type="region of interest" description="Disordered" evidence="1">
    <location>
        <begin position="495"/>
        <end position="529"/>
    </location>
</feature>
<dbReference type="Pfam" id="PF05133">
    <property type="entry name" value="SPP1_portal"/>
    <property type="match status" value="1"/>
</dbReference>
<evidence type="ECO:0000313" key="3">
    <source>
        <dbReference type="Proteomes" id="UP000050833"/>
    </source>
</evidence>
<gene>
    <name evidence="2" type="ORF">APZ18_02230</name>
</gene>
<keyword evidence="3" id="KW-1185">Reference proteome</keyword>
<evidence type="ECO:0000313" key="2">
    <source>
        <dbReference type="EMBL" id="KQC86033.1"/>
    </source>
</evidence>